<dbReference type="Gene3D" id="3.40.50.1000">
    <property type="entry name" value="HAD superfamily/HAD-like"/>
    <property type="match status" value="1"/>
</dbReference>
<dbReference type="SUPFAM" id="SSF56784">
    <property type="entry name" value="HAD-like"/>
    <property type="match status" value="1"/>
</dbReference>
<reference evidence="2 3" key="1">
    <citation type="submission" date="2019-01" db="EMBL/GenBank/DDBJ databases">
        <title>Still something new to discover - new insights into E. coli phage diversity and taxonomy.</title>
        <authorList>
            <person name="Korf I.H.E."/>
            <person name="Adriaennsens E."/>
            <person name="Dreiseikelmann B."/>
            <person name="Kropinski A."/>
            <person name="Nimtz M."/>
            <person name="Meier-Kolthoff J.P."/>
            <person name="Rohde M."/>
            <person name="van Raaij M."/>
            <person name="Wittmann J."/>
        </authorList>
    </citation>
    <scope>NUCLEOTIDE SEQUENCE [LARGE SCALE GENOMIC DNA]</scope>
</reference>
<organism evidence="2 3">
    <name type="scientific">Escherichia phage vB_EcoM_WFC</name>
    <dbReference type="NCBI Taxonomy" id="2508193"/>
    <lineage>
        <taxon>Viruses</taxon>
        <taxon>Duplodnaviria</taxon>
        <taxon>Heunggongvirae</taxon>
        <taxon>Uroviricota</taxon>
        <taxon>Caudoviricetes</taxon>
        <taxon>Lindbergviridae</taxon>
        <taxon>Wifcevirus</taxon>
        <taxon>Wifcevirus WFC</taxon>
    </lineage>
</organism>
<protein>
    <recommendedName>
        <fullName evidence="1">Polynucleotide kinase PNKP phosphatase domain-containing protein</fullName>
    </recommendedName>
</protein>
<sequence length="291" mass="33431">MSIKNNQILNVFDLDGTLFDDRWRLDRIRVAGPLSDYDDYHSGIGYDQFYPNIASAVETASLRGEAVEYWTARPEKYRQVTFERLDNVFPFDEFTIKMREHGDKRPSTVMKSAWLSYVLRHGDYRIINVFEDRQDVLARMQEEALHYNSMAQNKIAFTFNLCKAGEVVQQLAVDPSATGKEETKLVEVEQQAPATAADILDAMAATFRERNAVYGDNAVMVGQVMQVLFPNGVTLKTPEDYHMWHLFELKIVKLTRFAISGLKHEDSIHDDGVYSAMCERLVNTHNINFNK</sequence>
<proteinExistence type="predicted"/>
<feature type="domain" description="Polynucleotide kinase PNKP phosphatase" evidence="1">
    <location>
        <begin position="11"/>
        <end position="141"/>
    </location>
</feature>
<evidence type="ECO:0000313" key="3">
    <source>
        <dbReference type="Proteomes" id="UP000307322"/>
    </source>
</evidence>
<gene>
    <name evidence="2" type="ORF">WFC_00067</name>
</gene>
<name>A0A482MVL1_9CAUD</name>
<dbReference type="InterPro" id="IPR056782">
    <property type="entry name" value="HAD_PNKP"/>
</dbReference>
<evidence type="ECO:0000259" key="1">
    <source>
        <dbReference type="Pfam" id="PF25109"/>
    </source>
</evidence>
<keyword evidence="3" id="KW-1185">Reference proteome</keyword>
<accession>A0A482MVL1</accession>
<dbReference type="Proteomes" id="UP000307322">
    <property type="component" value="Segment"/>
</dbReference>
<dbReference type="EMBL" id="MK373777">
    <property type="protein sequence ID" value="QBQ77459.1"/>
    <property type="molecule type" value="Genomic_DNA"/>
</dbReference>
<dbReference type="InterPro" id="IPR023214">
    <property type="entry name" value="HAD_sf"/>
</dbReference>
<dbReference type="Pfam" id="PF25109">
    <property type="entry name" value="HAD_PNKP"/>
    <property type="match status" value="1"/>
</dbReference>
<evidence type="ECO:0000313" key="2">
    <source>
        <dbReference type="EMBL" id="QBQ77459.1"/>
    </source>
</evidence>
<dbReference type="InterPro" id="IPR036412">
    <property type="entry name" value="HAD-like_sf"/>
</dbReference>